<evidence type="ECO:0000313" key="2">
    <source>
        <dbReference type="Proteomes" id="UP001151699"/>
    </source>
</evidence>
<keyword evidence="2" id="KW-1185">Reference proteome</keyword>
<organism evidence="1 2">
    <name type="scientific">Pseudolycoriella hygida</name>
    <dbReference type="NCBI Taxonomy" id="35572"/>
    <lineage>
        <taxon>Eukaryota</taxon>
        <taxon>Metazoa</taxon>
        <taxon>Ecdysozoa</taxon>
        <taxon>Arthropoda</taxon>
        <taxon>Hexapoda</taxon>
        <taxon>Insecta</taxon>
        <taxon>Pterygota</taxon>
        <taxon>Neoptera</taxon>
        <taxon>Endopterygota</taxon>
        <taxon>Diptera</taxon>
        <taxon>Nematocera</taxon>
        <taxon>Sciaroidea</taxon>
        <taxon>Sciaridae</taxon>
        <taxon>Pseudolycoriella</taxon>
    </lineage>
</organism>
<dbReference type="EMBL" id="WJQU01003817">
    <property type="protein sequence ID" value="KAJ6621913.1"/>
    <property type="molecule type" value="Genomic_DNA"/>
</dbReference>
<reference evidence="1" key="1">
    <citation type="submission" date="2022-07" db="EMBL/GenBank/DDBJ databases">
        <authorList>
            <person name="Trinca V."/>
            <person name="Uliana J.V.C."/>
            <person name="Torres T.T."/>
            <person name="Ward R.J."/>
            <person name="Monesi N."/>
        </authorList>
    </citation>
    <scope>NUCLEOTIDE SEQUENCE</scope>
    <source>
        <strain evidence="1">HSMRA1968</strain>
        <tissue evidence="1">Whole embryos</tissue>
    </source>
</reference>
<dbReference type="Proteomes" id="UP001151699">
    <property type="component" value="Unassembled WGS sequence"/>
</dbReference>
<feature type="non-terminal residue" evidence="1">
    <location>
        <position position="62"/>
    </location>
</feature>
<accession>A0A9Q0RTY7</accession>
<name>A0A9Q0RTY7_9DIPT</name>
<dbReference type="AlphaFoldDB" id="A0A9Q0RTY7"/>
<comment type="caution">
    <text evidence="1">The sequence shown here is derived from an EMBL/GenBank/DDBJ whole genome shotgun (WGS) entry which is preliminary data.</text>
</comment>
<gene>
    <name evidence="1" type="ORF">Bhyg_17239</name>
</gene>
<sequence>MPNTKNDFHSNFMKDKKSNKMSQITLRLKCKCSYLKTKTKPTKSSHIIHCAAIMIIDVDKSV</sequence>
<evidence type="ECO:0000313" key="1">
    <source>
        <dbReference type="EMBL" id="KAJ6621913.1"/>
    </source>
</evidence>
<proteinExistence type="predicted"/>
<protein>
    <submittedName>
        <fullName evidence="1">Uncharacterized protein</fullName>
    </submittedName>
</protein>